<dbReference type="UniPathway" id="UPA00705"/>
<keyword evidence="1" id="KW-0679">Respiratory chain</keyword>
<gene>
    <name evidence="4" type="ORF">C1I89_17435</name>
</gene>
<dbReference type="PROSITE" id="PS50855">
    <property type="entry name" value="COX1"/>
    <property type="match status" value="1"/>
</dbReference>
<comment type="caution">
    <text evidence="4">The sequence shown here is derived from an EMBL/GenBank/DDBJ whole genome shotgun (WGS) entry which is preliminary data.</text>
</comment>
<name>A0A2N8KH70_9BURK</name>
<dbReference type="EMBL" id="POQS01000004">
    <property type="protein sequence ID" value="PND32804.1"/>
    <property type="molecule type" value="Genomic_DNA"/>
</dbReference>
<reference evidence="4 5" key="1">
    <citation type="submission" date="2018-01" db="EMBL/GenBank/DDBJ databases">
        <title>The draft genome of an aniline degradation strain ANB-1.</title>
        <authorList>
            <person name="Zhang L."/>
            <person name="Jiang J."/>
        </authorList>
    </citation>
    <scope>NUCLEOTIDE SEQUENCE [LARGE SCALE GENOMIC DNA]</scope>
    <source>
        <strain evidence="4 5">ANB-1</strain>
    </source>
</reference>
<dbReference type="Gene3D" id="1.20.210.10">
    <property type="entry name" value="Cytochrome c oxidase-like, subunit I domain"/>
    <property type="match status" value="1"/>
</dbReference>
<keyword evidence="1" id="KW-0249">Electron transport</keyword>
<feature type="transmembrane region" description="Helical" evidence="2">
    <location>
        <begin position="195"/>
        <end position="219"/>
    </location>
</feature>
<evidence type="ECO:0000313" key="4">
    <source>
        <dbReference type="EMBL" id="PND32804.1"/>
    </source>
</evidence>
<feature type="transmembrane region" description="Helical" evidence="2">
    <location>
        <begin position="82"/>
        <end position="108"/>
    </location>
</feature>
<feature type="transmembrane region" description="Helical" evidence="2">
    <location>
        <begin position="162"/>
        <end position="183"/>
    </location>
</feature>
<keyword evidence="5" id="KW-1185">Reference proteome</keyword>
<feature type="transmembrane region" description="Helical" evidence="2">
    <location>
        <begin position="406"/>
        <end position="424"/>
    </location>
</feature>
<feature type="transmembrane region" description="Helical" evidence="2">
    <location>
        <begin position="444"/>
        <end position="464"/>
    </location>
</feature>
<feature type="transmembrane region" description="Helical" evidence="2">
    <location>
        <begin position="369"/>
        <end position="386"/>
    </location>
</feature>
<dbReference type="RefSeq" id="WP_102773920.1">
    <property type="nucleotide sequence ID" value="NZ_POQS01000004.1"/>
</dbReference>
<dbReference type="Proteomes" id="UP000235994">
    <property type="component" value="Unassembled WGS sequence"/>
</dbReference>
<feature type="transmembrane region" description="Helical" evidence="2">
    <location>
        <begin position="128"/>
        <end position="150"/>
    </location>
</feature>
<dbReference type="InterPro" id="IPR023616">
    <property type="entry name" value="Cyt_c_oxase-like_su1_dom"/>
</dbReference>
<dbReference type="InterPro" id="IPR036927">
    <property type="entry name" value="Cyt_c_oxase-like_su1_sf"/>
</dbReference>
<dbReference type="AlphaFoldDB" id="A0A2N8KH70"/>
<feature type="domain" description="Cytochrome oxidase subunit I profile" evidence="3">
    <location>
        <begin position="240"/>
        <end position="524"/>
    </location>
</feature>
<keyword evidence="2" id="KW-0812">Transmembrane</keyword>
<dbReference type="GO" id="GO:0016020">
    <property type="term" value="C:membrane"/>
    <property type="evidence" value="ECO:0007669"/>
    <property type="project" value="InterPro"/>
</dbReference>
<sequence>MSSTLGFLLALSFVVSLVALGALIWAIANKQISAGKKEASSIFLGGEAGVLDDPSSTSGEAAEAAHRFDVERAGIDAPGSGVVLLLSTVSILFLIVGSLFGLVASLKLHMPDWLAEVAFTTFGRARTIHLNMVAYGWLSAAGIGVALWILPRIFHTPLRRPAFARAGAVLWSIGVVCGVIAIGGGWSDGLEWLEIPWQVDLLLALGGALMAWSAIDTALHRTVHHLYVSGWYFLAGLAWFPILFFIANIPGLHLGVQQATMNWWFAHNVLGLWLTPLGVGTAYYLIPKIIGKPVYSYSVSLLGFWGLALFYSQVGIHHLIGGPIPTWVVTLSIVHSVMMFIPVIAVAVNQHVTVAQNIWAFKQSMALRFVWTGALMYTAASFQGSLEAVRAVNSITHFTHYTVGHAHLGAYAFVSVVLFGAFYYMMPHLTGQRWPWPRLIALHYWLTVAGFLIYFLALTIGGFFQGVELLDPDVAFADITRHIIPYLEGRSLGGALMTLGHIVFGIHFFGLLIAKRPLVGGKHE</sequence>
<feature type="transmembrane region" description="Helical" evidence="2">
    <location>
        <begin position="326"/>
        <end position="348"/>
    </location>
</feature>
<dbReference type="SUPFAM" id="SSF81442">
    <property type="entry name" value="Cytochrome c oxidase subunit I-like"/>
    <property type="match status" value="1"/>
</dbReference>
<organism evidence="4 5">
    <name type="scientific">Achromobacter pulmonis</name>
    <dbReference type="NCBI Taxonomy" id="1389932"/>
    <lineage>
        <taxon>Bacteria</taxon>
        <taxon>Pseudomonadati</taxon>
        <taxon>Pseudomonadota</taxon>
        <taxon>Betaproteobacteria</taxon>
        <taxon>Burkholderiales</taxon>
        <taxon>Alcaligenaceae</taxon>
        <taxon>Achromobacter</taxon>
    </lineage>
</organism>
<accession>A0A2N8KH70</accession>
<dbReference type="InterPro" id="IPR000883">
    <property type="entry name" value="Cyt_C_Oxase_1"/>
</dbReference>
<dbReference type="GO" id="GO:0015990">
    <property type="term" value="P:electron transport coupled proton transport"/>
    <property type="evidence" value="ECO:0007669"/>
    <property type="project" value="TreeGrafter"/>
</dbReference>
<feature type="transmembrane region" description="Helical" evidence="2">
    <location>
        <begin position="264"/>
        <end position="286"/>
    </location>
</feature>
<feature type="transmembrane region" description="Helical" evidence="2">
    <location>
        <begin position="6"/>
        <end position="28"/>
    </location>
</feature>
<keyword evidence="2" id="KW-0472">Membrane</keyword>
<evidence type="ECO:0000256" key="1">
    <source>
        <dbReference type="ARBA" id="ARBA00022660"/>
    </source>
</evidence>
<dbReference type="PANTHER" id="PTHR10422">
    <property type="entry name" value="CYTOCHROME C OXIDASE SUBUNIT 1"/>
    <property type="match status" value="1"/>
</dbReference>
<evidence type="ECO:0000256" key="2">
    <source>
        <dbReference type="SAM" id="Phobius"/>
    </source>
</evidence>
<feature type="transmembrane region" description="Helical" evidence="2">
    <location>
        <begin position="298"/>
        <end position="320"/>
    </location>
</feature>
<feature type="transmembrane region" description="Helical" evidence="2">
    <location>
        <begin position="495"/>
        <end position="514"/>
    </location>
</feature>
<dbReference type="GO" id="GO:0004129">
    <property type="term" value="F:cytochrome-c oxidase activity"/>
    <property type="evidence" value="ECO:0007669"/>
    <property type="project" value="InterPro"/>
</dbReference>
<dbReference type="Pfam" id="PF00115">
    <property type="entry name" value="COX1"/>
    <property type="match status" value="1"/>
</dbReference>
<dbReference type="PANTHER" id="PTHR10422:SF29">
    <property type="entry name" value="CYTOCHROME C OXIDASE SUBUNIT 1 HOMOLOG, BACTEROID"/>
    <property type="match status" value="1"/>
</dbReference>
<evidence type="ECO:0000313" key="5">
    <source>
        <dbReference type="Proteomes" id="UP000235994"/>
    </source>
</evidence>
<protein>
    <recommendedName>
        <fullName evidence="3">Cytochrome oxidase subunit I profile domain-containing protein</fullName>
    </recommendedName>
</protein>
<feature type="transmembrane region" description="Helical" evidence="2">
    <location>
        <begin position="231"/>
        <end position="252"/>
    </location>
</feature>
<dbReference type="GO" id="GO:0020037">
    <property type="term" value="F:heme binding"/>
    <property type="evidence" value="ECO:0007669"/>
    <property type="project" value="InterPro"/>
</dbReference>
<evidence type="ECO:0000259" key="3">
    <source>
        <dbReference type="PROSITE" id="PS50855"/>
    </source>
</evidence>
<proteinExistence type="predicted"/>
<keyword evidence="2" id="KW-1133">Transmembrane helix</keyword>
<keyword evidence="1" id="KW-0813">Transport</keyword>
<dbReference type="GO" id="GO:0006119">
    <property type="term" value="P:oxidative phosphorylation"/>
    <property type="evidence" value="ECO:0007669"/>
    <property type="project" value="UniProtKB-UniPathway"/>
</dbReference>
<dbReference type="GO" id="GO:0022904">
    <property type="term" value="P:respiratory electron transport chain"/>
    <property type="evidence" value="ECO:0007669"/>
    <property type="project" value="TreeGrafter"/>
</dbReference>